<dbReference type="PANTHER" id="PTHR21497">
    <property type="entry name" value="UBIQUITIN LIGASE E3 ALPHA-RELATED"/>
    <property type="match status" value="1"/>
</dbReference>
<reference evidence="4 5" key="1">
    <citation type="submission" date="2018-11" db="EMBL/GenBank/DDBJ databases">
        <authorList>
            <consortium name="Pathogen Informatics"/>
        </authorList>
    </citation>
    <scope>NUCLEOTIDE SEQUENCE [LARGE SCALE GENOMIC DNA]</scope>
    <source>
        <strain evidence="4 5">NST_G2</strain>
    </source>
</reference>
<sequence length="1187" mass="133809">MPASLKDLYRLIDLFKSIRGGLWNAKSGICKAETISSERLSELQAHLTKVFRTCRSAFTRRETQLTLPTLIQPASKSLRISTALRVLGRRLAVLSRDSRPDTIWKILCPVANSSFKNPVETGRYPDLQQAIHDFYLGIHNCFAQLRDFAHFAGLDIDDIWSKDSANETTTTPLSVFPPDSVTRCRQWVSDFRASVERTQPLGLRAVWLAACEWRALRHTVAYTLVVWERYLRHLSPATNFFNEGLSDYYKTSLGYLLRATFQAHARLAPVSRGCRPACQDSDDETGQCAHADCWLQRRNDPDWWWWYSYFSPAPSEAADSGCCRDAACMASDLLEPVTRVAVTQDAARLWRLLLPEYHRQGVSTTCETVDGRASTEVVNDFSPSTVRQTSSPSINDGTSECREEYFTTPYLSASVLWEVGFFYTLVLTLCTLFRNWISFMRHYFNCFRKETRSLDQELYYHEIVSTLALEISDEADSSANVSLTMRAFYDGLTAGLANRSHQKLAYFYLNFGDVDRIGFMDSISSFHYSSLGRSVLDEVFEASIGIAEDMGLKKVGVITQPCFTANVSDKGLFSVTRAIMLWWNKRTICVNRSGHPNFCTNFQSPSRFTVPKALSDPYTTDITFLFVNLLFLRPGLEEESAAVECQRLQSLRTMGTSEADSDATDEGVDRRSETPPLAACDEGFPRLPIGDSHEAFLLRLCYLALLVQALLSWQGNEKELDVTKSDQQESVYSEVDPHVSLWLINKLLTVRGRLLLLCGLSDCDSPPTASSVSEETGVATTAALKSLFAYLRCACLPFLRIAAFILQEITNIESIDEFIVLLAYLGLPLGPEDLLAVLSVDCDLDDANEEHSVKSQRNDSSSSLCLARLITSWCLVGRSSHSRNLYSRLRQQFTPQITVTPPLLPEPQICVPHLIRLPREHVSLLALVAEWKNEHPQTSASSYPSVCLVCGTVASFLYPNSQQSVALGFDLPSTFRLEHHSCDMQTHVGRNHAGYAFILVLQMGNLLLSDHARQITKFPELYRDEFGEPDTHLRRGCPLFLDEAAYRRLNETWLKHEAIQSAPNEHPEASAPSYPSLCLVCGTVASFLYPKSQQSVPLGFDLPSTFRLERHICDMQTHVGRNHAGYAFILLLQMGNLLLLSDHARQITKFPELYRDEFGEPETILRYELLMRPKGDRKINSSGFLLR</sequence>
<keyword evidence="1" id="KW-0863">Zinc-finger</keyword>
<protein>
    <recommendedName>
        <fullName evidence="1">E3 ubiquitin-protein ligase</fullName>
        <ecNumber evidence="1">2.3.2.27</ecNumber>
    </recommendedName>
</protein>
<keyword evidence="1" id="KW-0862">Zinc</keyword>
<dbReference type="InterPro" id="IPR039164">
    <property type="entry name" value="UBR1-like"/>
</dbReference>
<evidence type="ECO:0000313" key="5">
    <source>
        <dbReference type="Proteomes" id="UP000275846"/>
    </source>
</evidence>
<dbReference type="Pfam" id="PF18995">
    <property type="entry name" value="PRT6_C"/>
    <property type="match status" value="1"/>
</dbReference>
<dbReference type="EMBL" id="UYSU01038839">
    <property type="protein sequence ID" value="VDM00694.1"/>
    <property type="molecule type" value="Genomic_DNA"/>
</dbReference>
<evidence type="ECO:0000256" key="2">
    <source>
        <dbReference type="SAM" id="MobiDB-lite"/>
    </source>
</evidence>
<dbReference type="PANTHER" id="PTHR21497:SF24">
    <property type="entry name" value="E3 UBIQUITIN-PROTEIN LIGASE UBR1"/>
    <property type="match status" value="1"/>
</dbReference>
<dbReference type="UniPathway" id="UPA00143"/>
<keyword evidence="1" id="KW-0808">Transferase</keyword>
<comment type="function">
    <text evidence="1">Ubiquitin ligase protein which is a component of the N-end rule pathway. Recognizes and binds to proteins bearing specific N-terminal residues that are destabilizing according to the N-end rule, leading to their ubiquitination and subsequent degradation.</text>
</comment>
<dbReference type="Proteomes" id="UP000275846">
    <property type="component" value="Unassembled WGS sequence"/>
</dbReference>
<feature type="region of interest" description="Disordered" evidence="2">
    <location>
        <begin position="654"/>
        <end position="674"/>
    </location>
</feature>
<dbReference type="OrthoDB" id="6278451at2759"/>
<dbReference type="GO" id="GO:0008270">
    <property type="term" value="F:zinc ion binding"/>
    <property type="evidence" value="ECO:0007669"/>
    <property type="project" value="UniProtKB-UniRule"/>
</dbReference>
<dbReference type="GO" id="GO:0000151">
    <property type="term" value="C:ubiquitin ligase complex"/>
    <property type="evidence" value="ECO:0007669"/>
    <property type="project" value="TreeGrafter"/>
</dbReference>
<dbReference type="GO" id="GO:0005737">
    <property type="term" value="C:cytoplasm"/>
    <property type="evidence" value="ECO:0007669"/>
    <property type="project" value="TreeGrafter"/>
</dbReference>
<comment type="similarity">
    <text evidence="1">Belongs to the E3 ubiquitin-protein ligase UBR1-like family.</text>
</comment>
<comment type="pathway">
    <text evidence="1">Protein modification; protein ubiquitination.</text>
</comment>
<dbReference type="InterPro" id="IPR044046">
    <property type="entry name" value="E3_ligase_UBR-like_C"/>
</dbReference>
<dbReference type="AlphaFoldDB" id="A0A3P7D9T8"/>
<dbReference type="GO" id="GO:0061630">
    <property type="term" value="F:ubiquitin protein ligase activity"/>
    <property type="evidence" value="ECO:0007669"/>
    <property type="project" value="UniProtKB-UniRule"/>
</dbReference>
<evidence type="ECO:0000256" key="1">
    <source>
        <dbReference type="RuleBase" id="RU366018"/>
    </source>
</evidence>
<keyword evidence="1" id="KW-0833">Ubl conjugation pathway</keyword>
<accession>A0A3P7D9T8</accession>
<evidence type="ECO:0000259" key="3">
    <source>
        <dbReference type="Pfam" id="PF18995"/>
    </source>
</evidence>
<dbReference type="GO" id="GO:0071596">
    <property type="term" value="P:ubiquitin-dependent protein catabolic process via the N-end rule pathway"/>
    <property type="evidence" value="ECO:0007669"/>
    <property type="project" value="UniProtKB-UniRule"/>
</dbReference>
<keyword evidence="1" id="KW-0479">Metal-binding</keyword>
<proteinExistence type="inferred from homology"/>
<comment type="catalytic activity">
    <reaction evidence="1">
        <text>S-ubiquitinyl-[E2 ubiquitin-conjugating enzyme]-L-cysteine + [acceptor protein]-L-lysine = [E2 ubiquitin-conjugating enzyme]-L-cysteine + N(6)-ubiquitinyl-[acceptor protein]-L-lysine.</text>
        <dbReference type="EC" id="2.3.2.27"/>
    </reaction>
</comment>
<organism evidence="4 5">
    <name type="scientific">Schistocephalus solidus</name>
    <name type="common">Tapeworm</name>
    <dbReference type="NCBI Taxonomy" id="70667"/>
    <lineage>
        <taxon>Eukaryota</taxon>
        <taxon>Metazoa</taxon>
        <taxon>Spiralia</taxon>
        <taxon>Lophotrochozoa</taxon>
        <taxon>Platyhelminthes</taxon>
        <taxon>Cestoda</taxon>
        <taxon>Eucestoda</taxon>
        <taxon>Diphyllobothriidea</taxon>
        <taxon>Diphyllobothriidae</taxon>
        <taxon>Schistocephalus</taxon>
    </lineage>
</organism>
<feature type="domain" description="E3 ubiquitin-protein ligase UBR-like C-terminal" evidence="3">
    <location>
        <begin position="693"/>
        <end position="1054"/>
    </location>
</feature>
<dbReference type="EC" id="2.3.2.27" evidence="1"/>
<gene>
    <name evidence="4" type="ORF">SSLN_LOCUS14308</name>
</gene>
<dbReference type="GO" id="GO:0016567">
    <property type="term" value="P:protein ubiquitination"/>
    <property type="evidence" value="ECO:0007669"/>
    <property type="project" value="UniProtKB-UniRule"/>
</dbReference>
<evidence type="ECO:0000313" key="4">
    <source>
        <dbReference type="EMBL" id="VDM00694.1"/>
    </source>
</evidence>
<keyword evidence="5" id="KW-1185">Reference proteome</keyword>
<name>A0A3P7D9T8_SCHSO</name>